<dbReference type="PANTHER" id="PTHR46847:SF1">
    <property type="entry name" value="D-ALLOSE-BINDING PERIPLASMIC PROTEIN-RELATED"/>
    <property type="match status" value="1"/>
</dbReference>
<keyword evidence="3 4" id="KW-0732">Signal</keyword>
<dbReference type="EMBL" id="CP069534">
    <property type="protein sequence ID" value="QRP70689.1"/>
    <property type="molecule type" value="Genomic_DNA"/>
</dbReference>
<evidence type="ECO:0000259" key="5">
    <source>
        <dbReference type="Pfam" id="PF13407"/>
    </source>
</evidence>
<evidence type="ECO:0000256" key="3">
    <source>
        <dbReference type="ARBA" id="ARBA00022729"/>
    </source>
</evidence>
<organism evidence="6 7">
    <name type="scientific">Corynebacterium glucuronolyticum</name>
    <dbReference type="NCBI Taxonomy" id="39791"/>
    <lineage>
        <taxon>Bacteria</taxon>
        <taxon>Bacillati</taxon>
        <taxon>Actinomycetota</taxon>
        <taxon>Actinomycetes</taxon>
        <taxon>Mycobacteriales</taxon>
        <taxon>Corynebacteriaceae</taxon>
        <taxon>Corynebacterium</taxon>
    </lineage>
</organism>
<evidence type="ECO:0000256" key="1">
    <source>
        <dbReference type="ARBA" id="ARBA00004196"/>
    </source>
</evidence>
<evidence type="ECO:0000256" key="2">
    <source>
        <dbReference type="ARBA" id="ARBA00007639"/>
    </source>
</evidence>
<feature type="domain" description="Periplasmic binding protein" evidence="5">
    <location>
        <begin position="36"/>
        <end position="283"/>
    </location>
</feature>
<evidence type="ECO:0000313" key="7">
    <source>
        <dbReference type="Proteomes" id="UP000617681"/>
    </source>
</evidence>
<reference evidence="6" key="1">
    <citation type="submission" date="2021-02" db="EMBL/GenBank/DDBJ databases">
        <title>FDA dAtabase for Regulatory Grade micrObial Sequences (FDA-ARGOS): Supporting development and validation of Infectious Disease Dx tests.</title>
        <authorList>
            <person name="Sproer C."/>
            <person name="Gronow S."/>
            <person name="Severitt S."/>
            <person name="Schroder I."/>
            <person name="Tallon L."/>
            <person name="Sadzewicz L."/>
            <person name="Zhao X."/>
            <person name="Boylan J."/>
            <person name="Ott S."/>
            <person name="Bowen H."/>
            <person name="Vavikolanu K."/>
            <person name="Mehta A."/>
            <person name="Aluvathingal J."/>
            <person name="Nadendla S."/>
            <person name="Lowell S."/>
            <person name="Myers T."/>
            <person name="Yan Y."/>
            <person name="Sichtig H."/>
        </authorList>
    </citation>
    <scope>NUCLEOTIDE SEQUENCE</scope>
    <source>
        <strain evidence="6">FDAARGOS_1191</strain>
    </source>
</reference>
<feature type="signal peptide" evidence="4">
    <location>
        <begin position="1"/>
        <end position="21"/>
    </location>
</feature>
<comment type="similarity">
    <text evidence="2">Belongs to the bacterial solute-binding protein 2 family.</text>
</comment>
<proteinExistence type="inferred from homology"/>
<dbReference type="Proteomes" id="UP000617681">
    <property type="component" value="Chromosome"/>
</dbReference>
<name>A0AAX1LA07_9CORY</name>
<dbReference type="InterPro" id="IPR028082">
    <property type="entry name" value="Peripla_BP_I"/>
</dbReference>
<dbReference type="GO" id="GO:0030246">
    <property type="term" value="F:carbohydrate binding"/>
    <property type="evidence" value="ECO:0007669"/>
    <property type="project" value="UniProtKB-ARBA"/>
</dbReference>
<dbReference type="PANTHER" id="PTHR46847">
    <property type="entry name" value="D-ALLOSE-BINDING PERIPLASMIC PROTEIN-RELATED"/>
    <property type="match status" value="1"/>
</dbReference>
<accession>A0AAX1LA07</accession>
<sequence length="306" mass="31747">MLRKSLVLLTAGMLTLSGCSATPRDVPAAGSRAVTLALSTEKNPFFLQVRYGAQAKANELGIDLTVLDAGDDAEVQAAQLDDVSSGVAVVNPADSEALAPAVSQLNEKGIPAITVDRTITGADVAALIDSNNTEGGAAAASVLAKAIRAQGEVIVLRGIEGSSSSSERYEGFTQAMAEHPRVRIVAAEAADFDRDTARDLVTDLLADHPDVAGIFAENDEMALGAVDALGERAGKDVKVVGFDGTEEGVRAVKNRKLVATIAQQSSELGATAIEQAGKLLDGEAAESVHTPVMVVTRDNIEKYRPL</sequence>
<protein>
    <submittedName>
        <fullName evidence="6">Substrate-binding domain-containing protein</fullName>
    </submittedName>
</protein>
<evidence type="ECO:0000313" key="6">
    <source>
        <dbReference type="EMBL" id="QRP70689.1"/>
    </source>
</evidence>
<dbReference type="Pfam" id="PF13407">
    <property type="entry name" value="Peripla_BP_4"/>
    <property type="match status" value="1"/>
</dbReference>
<dbReference type="RefSeq" id="WP_005393066.1">
    <property type="nucleotide sequence ID" value="NZ_CP069534.1"/>
</dbReference>
<evidence type="ECO:0000256" key="4">
    <source>
        <dbReference type="SAM" id="SignalP"/>
    </source>
</evidence>
<dbReference type="Gene3D" id="3.40.50.2300">
    <property type="match status" value="2"/>
</dbReference>
<dbReference type="SUPFAM" id="SSF53822">
    <property type="entry name" value="Periplasmic binding protein-like I"/>
    <property type="match status" value="1"/>
</dbReference>
<dbReference type="InterPro" id="IPR025997">
    <property type="entry name" value="SBP_2_dom"/>
</dbReference>
<dbReference type="PROSITE" id="PS51257">
    <property type="entry name" value="PROKAR_LIPOPROTEIN"/>
    <property type="match status" value="1"/>
</dbReference>
<comment type="subcellular location">
    <subcellularLocation>
        <location evidence="1">Cell envelope</location>
    </subcellularLocation>
</comment>
<dbReference type="GO" id="GO:0030313">
    <property type="term" value="C:cell envelope"/>
    <property type="evidence" value="ECO:0007669"/>
    <property type="project" value="UniProtKB-SubCell"/>
</dbReference>
<feature type="chain" id="PRO_5043656831" evidence="4">
    <location>
        <begin position="22"/>
        <end position="306"/>
    </location>
</feature>
<dbReference type="AlphaFoldDB" id="A0AAX1LA07"/>
<gene>
    <name evidence="6" type="ORF">I6J21_00460</name>
</gene>